<dbReference type="STRING" id="927664.SAMN05421780_11312"/>
<reference evidence="1 2" key="1">
    <citation type="submission" date="2016-10" db="EMBL/GenBank/DDBJ databases">
        <authorList>
            <person name="de Groot N.N."/>
        </authorList>
    </citation>
    <scope>NUCLEOTIDE SEQUENCE [LARGE SCALE GENOMIC DNA]</scope>
    <source>
        <strain evidence="1 2">DSM 6793</strain>
    </source>
</reference>
<accession>A0A1I1N748</accession>
<dbReference type="EMBL" id="FOLE01000013">
    <property type="protein sequence ID" value="SFC93255.1"/>
    <property type="molecule type" value="Genomic_DNA"/>
</dbReference>
<keyword evidence="2" id="KW-1185">Reference proteome</keyword>
<gene>
    <name evidence="1" type="ORF">SAMN05421780_11312</name>
</gene>
<proteinExistence type="predicted"/>
<sequence length="57" mass="7106">MQKIKIKLYFLNSYTQAQNYPYPKFLAFAGNFRFKYLYIDTRRLPKEKRVTWHLEKV</sequence>
<name>A0A1I1N748_9BACT</name>
<organism evidence="1 2">
    <name type="scientific">Flexibacter flexilis DSM 6793</name>
    <dbReference type="NCBI Taxonomy" id="927664"/>
    <lineage>
        <taxon>Bacteria</taxon>
        <taxon>Pseudomonadati</taxon>
        <taxon>Bacteroidota</taxon>
        <taxon>Cytophagia</taxon>
        <taxon>Cytophagales</taxon>
        <taxon>Flexibacteraceae</taxon>
        <taxon>Flexibacter</taxon>
    </lineage>
</organism>
<evidence type="ECO:0000313" key="2">
    <source>
        <dbReference type="Proteomes" id="UP000199514"/>
    </source>
</evidence>
<dbReference type="AlphaFoldDB" id="A0A1I1N748"/>
<evidence type="ECO:0000313" key="1">
    <source>
        <dbReference type="EMBL" id="SFC93255.1"/>
    </source>
</evidence>
<dbReference type="Proteomes" id="UP000199514">
    <property type="component" value="Unassembled WGS sequence"/>
</dbReference>
<protein>
    <submittedName>
        <fullName evidence="1">Uncharacterized protein</fullName>
    </submittedName>
</protein>